<dbReference type="InterPro" id="IPR036165">
    <property type="entry name" value="YefM-like_sf"/>
</dbReference>
<comment type="function">
    <text evidence="2">Antitoxin component of a type II toxin-antitoxin (TA) system.</text>
</comment>
<evidence type="ECO:0000256" key="1">
    <source>
        <dbReference type="ARBA" id="ARBA00009981"/>
    </source>
</evidence>
<evidence type="ECO:0000313" key="4">
    <source>
        <dbReference type="EMBL" id="PIW16683.1"/>
    </source>
</evidence>
<name>A0A2M7G494_9BACT</name>
<evidence type="ECO:0000256" key="2">
    <source>
        <dbReference type="RuleBase" id="RU362080"/>
    </source>
</evidence>
<gene>
    <name evidence="4" type="ORF">COW36_13030</name>
</gene>
<sequence length="90" mass="9822">MSSSYSIAEAKNALPSLVHAAETGTCVQITRRGKPVAVLLSMDDYSRLTHPQPSFGTALQAFLSHPPEPLPPDDTFDNLRDSSPGRSFHW</sequence>
<proteinExistence type="inferred from homology"/>
<evidence type="ECO:0000256" key="3">
    <source>
        <dbReference type="SAM" id="MobiDB-lite"/>
    </source>
</evidence>
<comment type="caution">
    <text evidence="4">The sequence shown here is derived from an EMBL/GenBank/DDBJ whole genome shotgun (WGS) entry which is preliminary data.</text>
</comment>
<dbReference type="AlphaFoldDB" id="A0A2M7G494"/>
<protein>
    <recommendedName>
        <fullName evidence="2">Antitoxin</fullName>
    </recommendedName>
</protein>
<evidence type="ECO:0000313" key="5">
    <source>
        <dbReference type="Proteomes" id="UP000231019"/>
    </source>
</evidence>
<dbReference type="SUPFAM" id="SSF143120">
    <property type="entry name" value="YefM-like"/>
    <property type="match status" value="1"/>
</dbReference>
<feature type="region of interest" description="Disordered" evidence="3">
    <location>
        <begin position="62"/>
        <end position="90"/>
    </location>
</feature>
<organism evidence="4 5">
    <name type="scientific">bacterium (Candidatus Blackallbacteria) CG17_big_fil_post_rev_8_21_14_2_50_48_46</name>
    <dbReference type="NCBI Taxonomy" id="2014261"/>
    <lineage>
        <taxon>Bacteria</taxon>
        <taxon>Candidatus Blackallbacteria</taxon>
    </lineage>
</organism>
<dbReference type="EMBL" id="PFFQ01000037">
    <property type="protein sequence ID" value="PIW16683.1"/>
    <property type="molecule type" value="Genomic_DNA"/>
</dbReference>
<dbReference type="NCBIfam" id="TIGR01552">
    <property type="entry name" value="phd_fam"/>
    <property type="match status" value="1"/>
</dbReference>
<dbReference type="Proteomes" id="UP000231019">
    <property type="component" value="Unassembled WGS sequence"/>
</dbReference>
<dbReference type="Pfam" id="PF02604">
    <property type="entry name" value="PhdYeFM_antitox"/>
    <property type="match status" value="1"/>
</dbReference>
<dbReference type="InterPro" id="IPR006442">
    <property type="entry name" value="Antitoxin_Phd/YefM"/>
</dbReference>
<dbReference type="Gene3D" id="3.40.1620.10">
    <property type="entry name" value="YefM-like domain"/>
    <property type="match status" value="1"/>
</dbReference>
<accession>A0A2M7G494</accession>
<reference evidence="4 5" key="1">
    <citation type="submission" date="2017-09" db="EMBL/GenBank/DDBJ databases">
        <title>Depth-based differentiation of microbial function through sediment-hosted aquifers and enrichment of novel symbionts in the deep terrestrial subsurface.</title>
        <authorList>
            <person name="Probst A.J."/>
            <person name="Ladd B."/>
            <person name="Jarett J.K."/>
            <person name="Geller-Mcgrath D.E."/>
            <person name="Sieber C.M."/>
            <person name="Emerson J.B."/>
            <person name="Anantharaman K."/>
            <person name="Thomas B.C."/>
            <person name="Malmstrom R."/>
            <person name="Stieglmeier M."/>
            <person name="Klingl A."/>
            <person name="Woyke T."/>
            <person name="Ryan C.M."/>
            <person name="Banfield J.F."/>
        </authorList>
    </citation>
    <scope>NUCLEOTIDE SEQUENCE [LARGE SCALE GENOMIC DNA]</scope>
    <source>
        <strain evidence="4">CG17_big_fil_post_rev_8_21_14_2_50_48_46</strain>
    </source>
</reference>
<comment type="similarity">
    <text evidence="1 2">Belongs to the phD/YefM antitoxin family.</text>
</comment>